<proteinExistence type="predicted"/>
<keyword evidence="1" id="KW-0472">Membrane</keyword>
<keyword evidence="1" id="KW-0812">Transmembrane</keyword>
<dbReference type="AlphaFoldDB" id="A0A381ZIV0"/>
<reference evidence="2" key="1">
    <citation type="submission" date="2018-05" db="EMBL/GenBank/DDBJ databases">
        <authorList>
            <person name="Lanie J.A."/>
            <person name="Ng W.-L."/>
            <person name="Kazmierczak K.M."/>
            <person name="Andrzejewski T.M."/>
            <person name="Davidsen T.M."/>
            <person name="Wayne K.J."/>
            <person name="Tettelin H."/>
            <person name="Glass J.I."/>
            <person name="Rusch D."/>
            <person name="Podicherti R."/>
            <person name="Tsui H.-C.T."/>
            <person name="Winkler M.E."/>
        </authorList>
    </citation>
    <scope>NUCLEOTIDE SEQUENCE</scope>
</reference>
<gene>
    <name evidence="2" type="ORF">METZ01_LOCUS141531</name>
</gene>
<organism evidence="2">
    <name type="scientific">marine metagenome</name>
    <dbReference type="NCBI Taxonomy" id="408172"/>
    <lineage>
        <taxon>unclassified sequences</taxon>
        <taxon>metagenomes</taxon>
        <taxon>ecological metagenomes</taxon>
    </lineage>
</organism>
<evidence type="ECO:0000256" key="1">
    <source>
        <dbReference type="SAM" id="Phobius"/>
    </source>
</evidence>
<keyword evidence="1" id="KW-1133">Transmembrane helix</keyword>
<sequence length="66" mass="7942">MMITIMDVFYILMIITIFGFIVHLETQMKLIIEMMKQRWTYETLDDEFNGNGESKFEKSLDNLDQK</sequence>
<accession>A0A381ZIV0</accession>
<protein>
    <submittedName>
        <fullName evidence="2">Uncharacterized protein</fullName>
    </submittedName>
</protein>
<dbReference type="EMBL" id="UINC01021333">
    <property type="protein sequence ID" value="SVA88677.1"/>
    <property type="molecule type" value="Genomic_DNA"/>
</dbReference>
<evidence type="ECO:0000313" key="2">
    <source>
        <dbReference type="EMBL" id="SVA88677.1"/>
    </source>
</evidence>
<name>A0A381ZIV0_9ZZZZ</name>
<feature type="transmembrane region" description="Helical" evidence="1">
    <location>
        <begin position="6"/>
        <end position="26"/>
    </location>
</feature>